<name>A0A644U223_9ZZZZ</name>
<comment type="caution">
    <text evidence="2">The sequence shown here is derived from an EMBL/GenBank/DDBJ whole genome shotgun (WGS) entry which is preliminary data.</text>
</comment>
<evidence type="ECO:0000259" key="1">
    <source>
        <dbReference type="Pfam" id="PF24880"/>
    </source>
</evidence>
<gene>
    <name evidence="2" type="ORF">SDC9_19106</name>
</gene>
<dbReference type="AlphaFoldDB" id="A0A644U223"/>
<dbReference type="InterPro" id="IPR056640">
    <property type="entry name" value="DUF7738"/>
</dbReference>
<dbReference type="Pfam" id="PF24880">
    <property type="entry name" value="DUF7738"/>
    <property type="match status" value="1"/>
</dbReference>
<reference evidence="2" key="1">
    <citation type="submission" date="2019-08" db="EMBL/GenBank/DDBJ databases">
        <authorList>
            <person name="Kucharzyk K."/>
            <person name="Murdoch R.W."/>
            <person name="Higgins S."/>
            <person name="Loffler F."/>
        </authorList>
    </citation>
    <scope>NUCLEOTIDE SEQUENCE</scope>
</reference>
<accession>A0A644U223</accession>
<dbReference type="EMBL" id="VSSQ01000072">
    <property type="protein sequence ID" value="MPL73308.1"/>
    <property type="molecule type" value="Genomic_DNA"/>
</dbReference>
<organism evidence="2">
    <name type="scientific">bioreactor metagenome</name>
    <dbReference type="NCBI Taxonomy" id="1076179"/>
    <lineage>
        <taxon>unclassified sequences</taxon>
        <taxon>metagenomes</taxon>
        <taxon>ecological metagenomes</taxon>
    </lineage>
</organism>
<evidence type="ECO:0000313" key="2">
    <source>
        <dbReference type="EMBL" id="MPL73308.1"/>
    </source>
</evidence>
<sequence>MELEIKLKKGIGELTFNSSIDQAIKLLGKPTDVENIGEDIDYPTTILHYDNLGLSLFFETNETCKLTCIDIDNLETIIFEQTILGCPSRQIEELMIENKIFNETKEKEDWGEMRISFEDYSIDFYFIDDKLVSVTFGK</sequence>
<protein>
    <recommendedName>
        <fullName evidence="1">DUF7738 domain-containing protein</fullName>
    </recommendedName>
</protein>
<feature type="domain" description="DUF7738" evidence="1">
    <location>
        <begin position="13"/>
        <end position="75"/>
    </location>
</feature>
<proteinExistence type="predicted"/>